<dbReference type="Gene3D" id="1.25.40.10">
    <property type="entry name" value="Tetratricopeptide repeat domain"/>
    <property type="match status" value="3"/>
</dbReference>
<dbReference type="InterPro" id="IPR011990">
    <property type="entry name" value="TPR-like_helical_dom_sf"/>
</dbReference>
<keyword evidence="3" id="KW-1185">Reference proteome</keyword>
<reference evidence="2" key="1">
    <citation type="submission" date="2021-02" db="EMBL/GenBank/DDBJ databases">
        <authorList>
            <person name="Dougan E. K."/>
            <person name="Rhodes N."/>
            <person name="Thang M."/>
            <person name="Chan C."/>
        </authorList>
    </citation>
    <scope>NUCLEOTIDE SEQUENCE</scope>
</reference>
<name>A0A812M488_9DINO</name>
<gene>
    <name evidence="2" type="ORF">SNAT2548_LOCUS12517</name>
</gene>
<dbReference type="Proteomes" id="UP000604046">
    <property type="component" value="Unassembled WGS sequence"/>
</dbReference>
<accession>A0A812M488</accession>
<dbReference type="AlphaFoldDB" id="A0A812M488"/>
<evidence type="ECO:0000313" key="3">
    <source>
        <dbReference type="Proteomes" id="UP000604046"/>
    </source>
</evidence>
<dbReference type="Pfam" id="PF13812">
    <property type="entry name" value="PPR_3"/>
    <property type="match status" value="1"/>
</dbReference>
<proteinExistence type="predicted"/>
<evidence type="ECO:0008006" key="4">
    <source>
        <dbReference type="Google" id="ProtNLM"/>
    </source>
</evidence>
<dbReference type="EMBL" id="CAJNDS010001213">
    <property type="protein sequence ID" value="CAE7251895.1"/>
    <property type="molecule type" value="Genomic_DNA"/>
</dbReference>
<keyword evidence="1" id="KW-0677">Repeat</keyword>
<dbReference type="InterPro" id="IPR002885">
    <property type="entry name" value="PPR_rpt"/>
</dbReference>
<dbReference type="OrthoDB" id="442137at2759"/>
<comment type="caution">
    <text evidence="2">The sequence shown here is derived from an EMBL/GenBank/DDBJ whole genome shotgun (WGS) entry which is preliminary data.</text>
</comment>
<evidence type="ECO:0000313" key="2">
    <source>
        <dbReference type="EMBL" id="CAE7251895.1"/>
    </source>
</evidence>
<dbReference type="PANTHER" id="PTHR47447">
    <property type="entry name" value="OS03G0856100 PROTEIN"/>
    <property type="match status" value="1"/>
</dbReference>
<organism evidence="2 3">
    <name type="scientific">Symbiodinium natans</name>
    <dbReference type="NCBI Taxonomy" id="878477"/>
    <lineage>
        <taxon>Eukaryota</taxon>
        <taxon>Sar</taxon>
        <taxon>Alveolata</taxon>
        <taxon>Dinophyceae</taxon>
        <taxon>Suessiales</taxon>
        <taxon>Symbiodiniaceae</taxon>
        <taxon>Symbiodinium</taxon>
    </lineage>
</organism>
<dbReference type="PANTHER" id="PTHR47447:SF17">
    <property type="entry name" value="OS12G0638900 PROTEIN"/>
    <property type="match status" value="1"/>
</dbReference>
<sequence length="395" mass="43193">MAVAAPNIFSSSTQIEREQLLRLAQEPRLTTKTITDLGRARQTSAVLRLLVELTQMRGEVNIFHYNAALSAFASASAWQRAFRTLFLLCRRRIADKTSFSASITACSPERWPMALSLISRIPWASLECDVVALGAAVACGVPWPGASELLGYLQAKEVQANVVVCSALLASCETAGAWRSVMHRLLCMQLIGVQPNVVTYSTTSRSYTTAMLWRSAGQALSTFLREPCRSNRGGSTTVVCNSALSGLTSAKSRQWLKVFNILQDMTCYTIEASRVTFSLALACCQVGQWRRGVSTLEHMHLHNVHQNEFGACLAIQSLASSSSQGSAWRSVIAFLRNMELAAIGLDRFSFNAVLSVLRLRSGDTAGRCASRHVLHGHWRCCSSAASCLRGFSLMK</sequence>
<protein>
    <recommendedName>
        <fullName evidence="4">Pentatricopeptide repeat-containing protein, chloroplastic</fullName>
    </recommendedName>
</protein>
<evidence type="ECO:0000256" key="1">
    <source>
        <dbReference type="ARBA" id="ARBA00022737"/>
    </source>
</evidence>